<dbReference type="EMBL" id="ASHM01096394">
    <property type="protein sequence ID" value="PNX65674.1"/>
    <property type="molecule type" value="Genomic_DNA"/>
</dbReference>
<dbReference type="Gene3D" id="1.10.510.10">
    <property type="entry name" value="Transferase(Phosphotransferase) domain 1"/>
    <property type="match status" value="1"/>
</dbReference>
<dbReference type="GO" id="GO:0016020">
    <property type="term" value="C:membrane"/>
    <property type="evidence" value="ECO:0007669"/>
    <property type="project" value="TreeGrafter"/>
</dbReference>
<protein>
    <submittedName>
        <fullName evidence="2">LRR receptor-like kinase resistance protein</fullName>
    </submittedName>
</protein>
<keyword evidence="2" id="KW-0675">Receptor</keyword>
<dbReference type="InterPro" id="IPR011009">
    <property type="entry name" value="Kinase-like_dom_sf"/>
</dbReference>
<organism evidence="2 3">
    <name type="scientific">Trifolium pratense</name>
    <name type="common">Red clover</name>
    <dbReference type="NCBI Taxonomy" id="57577"/>
    <lineage>
        <taxon>Eukaryota</taxon>
        <taxon>Viridiplantae</taxon>
        <taxon>Streptophyta</taxon>
        <taxon>Embryophyta</taxon>
        <taxon>Tracheophyta</taxon>
        <taxon>Spermatophyta</taxon>
        <taxon>Magnoliopsida</taxon>
        <taxon>eudicotyledons</taxon>
        <taxon>Gunneridae</taxon>
        <taxon>Pentapetalae</taxon>
        <taxon>rosids</taxon>
        <taxon>fabids</taxon>
        <taxon>Fabales</taxon>
        <taxon>Fabaceae</taxon>
        <taxon>Papilionoideae</taxon>
        <taxon>50 kb inversion clade</taxon>
        <taxon>NPAAA clade</taxon>
        <taxon>Hologalegina</taxon>
        <taxon>IRL clade</taxon>
        <taxon>Trifolieae</taxon>
        <taxon>Trifolium</taxon>
    </lineage>
</organism>
<feature type="domain" description="Protein kinase" evidence="1">
    <location>
        <begin position="1"/>
        <end position="99"/>
    </location>
</feature>
<name>A0A2K3KH98_TRIPR</name>
<accession>A0A2K3KH98</accession>
<reference evidence="2 3" key="2">
    <citation type="journal article" date="2017" name="Front. Plant Sci.">
        <title>Gene Classification and Mining of Molecular Markers Useful in Red Clover (Trifolium pratense) Breeding.</title>
        <authorList>
            <person name="Istvanek J."/>
            <person name="Dluhosova J."/>
            <person name="Dluhos P."/>
            <person name="Patkova L."/>
            <person name="Nedelnik J."/>
            <person name="Repkova J."/>
        </authorList>
    </citation>
    <scope>NUCLEOTIDE SEQUENCE [LARGE SCALE GENOMIC DNA]</scope>
    <source>
        <strain evidence="3">cv. Tatra</strain>
        <tissue evidence="2">Young leaves</tissue>
    </source>
</reference>
<dbReference type="InterPro" id="IPR000719">
    <property type="entry name" value="Prot_kinase_dom"/>
</dbReference>
<dbReference type="PANTHER" id="PTHR48055:SF55">
    <property type="entry name" value="PROTEIN KINASE DOMAIN-CONTAINING PROTEIN"/>
    <property type="match status" value="1"/>
</dbReference>
<dbReference type="AlphaFoldDB" id="A0A2K3KH98"/>
<gene>
    <name evidence="2" type="ORF">L195_g054659</name>
</gene>
<dbReference type="InterPro" id="IPR001245">
    <property type="entry name" value="Ser-Thr/Tyr_kinase_cat_dom"/>
</dbReference>
<reference evidence="2 3" key="1">
    <citation type="journal article" date="2014" name="Am. J. Bot.">
        <title>Genome assembly and annotation for red clover (Trifolium pratense; Fabaceae).</title>
        <authorList>
            <person name="Istvanek J."/>
            <person name="Jaros M."/>
            <person name="Krenek A."/>
            <person name="Repkova J."/>
        </authorList>
    </citation>
    <scope>NUCLEOTIDE SEQUENCE [LARGE SCALE GENOMIC DNA]</scope>
    <source>
        <strain evidence="3">cv. Tatra</strain>
        <tissue evidence="2">Young leaves</tissue>
    </source>
</reference>
<evidence type="ECO:0000313" key="3">
    <source>
        <dbReference type="Proteomes" id="UP000236291"/>
    </source>
</evidence>
<dbReference type="GO" id="GO:0004672">
    <property type="term" value="F:protein kinase activity"/>
    <property type="evidence" value="ECO:0007669"/>
    <property type="project" value="InterPro"/>
</dbReference>
<dbReference type="PROSITE" id="PS50011">
    <property type="entry name" value="PROTEIN_KINASE_DOM"/>
    <property type="match status" value="1"/>
</dbReference>
<comment type="caution">
    <text evidence="2">The sequence shown here is derived from an EMBL/GenBank/DDBJ whole genome shotgun (WGS) entry which is preliminary data.</text>
</comment>
<evidence type="ECO:0000313" key="2">
    <source>
        <dbReference type="EMBL" id="PNX65674.1"/>
    </source>
</evidence>
<proteinExistence type="predicted"/>
<dbReference type="PANTHER" id="PTHR48055">
    <property type="entry name" value="LEUCINE-RICH REPEAT RECEPTOR PROTEIN KINASE EMS1"/>
    <property type="match status" value="1"/>
</dbReference>
<dbReference type="Pfam" id="PF07714">
    <property type="entry name" value="PK_Tyr_Ser-Thr"/>
    <property type="match status" value="1"/>
</dbReference>
<dbReference type="SUPFAM" id="SSF56112">
    <property type="entry name" value="Protein kinase-like (PK-like)"/>
    <property type="match status" value="1"/>
</dbReference>
<dbReference type="Proteomes" id="UP000236291">
    <property type="component" value="Unassembled WGS sequence"/>
</dbReference>
<dbReference type="GO" id="GO:0005524">
    <property type="term" value="F:ATP binding"/>
    <property type="evidence" value="ECO:0007669"/>
    <property type="project" value="InterPro"/>
</dbReference>
<dbReference type="InterPro" id="IPR051564">
    <property type="entry name" value="LRR_receptor-like_kinase"/>
</dbReference>
<evidence type="ECO:0000259" key="1">
    <source>
        <dbReference type="PROSITE" id="PS50011"/>
    </source>
</evidence>
<keyword evidence="2" id="KW-0418">Kinase</keyword>
<sequence length="154" mass="17194">MQNSTVGIKGTIGYAPPEYGMGSKLSIEGDMYSFGILVLEMLTGRRPTDEMFEDSHSLHNFVKISISNDLLQIVDPTIVHNELERAIDSENLGVMHSNAEKCLFSLFSIALACSMESPKERMSMVEVIRELNIIKSFFLTEGLMEKSALQTQKV</sequence>
<keyword evidence="2" id="KW-0808">Transferase</keyword>